<evidence type="ECO:0000313" key="15">
    <source>
        <dbReference type="Proteomes" id="UP000823749"/>
    </source>
</evidence>
<evidence type="ECO:0000256" key="8">
    <source>
        <dbReference type="ARBA" id="ARBA00023163"/>
    </source>
</evidence>
<evidence type="ECO:0000256" key="4">
    <source>
        <dbReference type="ARBA" id="ARBA00022771"/>
    </source>
</evidence>
<dbReference type="GO" id="GO:0003677">
    <property type="term" value="F:DNA binding"/>
    <property type="evidence" value="ECO:0007669"/>
    <property type="project" value="UniProtKB-KW"/>
</dbReference>
<evidence type="ECO:0000256" key="2">
    <source>
        <dbReference type="ARBA" id="ARBA00011738"/>
    </source>
</evidence>
<keyword evidence="4 10" id="KW-0863">Zinc-finger</keyword>
<dbReference type="AlphaFoldDB" id="A0AAV6I0W2"/>
<accession>A0AAV6I0W2</accession>
<dbReference type="InterPro" id="IPR052035">
    <property type="entry name" value="ZnF_BED_domain_contain"/>
</dbReference>
<dbReference type="GO" id="GO:0008270">
    <property type="term" value="F:zinc ion binding"/>
    <property type="evidence" value="ECO:0007669"/>
    <property type="project" value="UniProtKB-KW"/>
</dbReference>
<keyword evidence="12" id="KW-0472">Membrane</keyword>
<dbReference type="Pfam" id="PF05699">
    <property type="entry name" value="Dimer_Tnp_hAT"/>
    <property type="match status" value="1"/>
</dbReference>
<evidence type="ECO:0000256" key="10">
    <source>
        <dbReference type="PROSITE-ProRule" id="PRU00027"/>
    </source>
</evidence>
<dbReference type="InterPro" id="IPR036236">
    <property type="entry name" value="Znf_C2H2_sf"/>
</dbReference>
<dbReference type="InterPro" id="IPR008906">
    <property type="entry name" value="HATC_C_dom"/>
</dbReference>
<proteinExistence type="predicted"/>
<name>A0AAV6I0W2_9ERIC</name>
<evidence type="ECO:0000256" key="5">
    <source>
        <dbReference type="ARBA" id="ARBA00022833"/>
    </source>
</evidence>
<dbReference type="SMART" id="SM00614">
    <property type="entry name" value="ZnF_BED"/>
    <property type="match status" value="1"/>
</dbReference>
<comment type="caution">
    <text evidence="14">The sequence shown here is derived from an EMBL/GenBank/DDBJ whole genome shotgun (WGS) entry which is preliminary data.</text>
</comment>
<dbReference type="GO" id="GO:0005634">
    <property type="term" value="C:nucleus"/>
    <property type="evidence" value="ECO:0007669"/>
    <property type="project" value="UniProtKB-SubCell"/>
</dbReference>
<keyword evidence="15" id="KW-1185">Reference proteome</keyword>
<comment type="subcellular location">
    <subcellularLocation>
        <location evidence="1">Nucleus</location>
    </subcellularLocation>
</comment>
<evidence type="ECO:0000256" key="12">
    <source>
        <dbReference type="SAM" id="Phobius"/>
    </source>
</evidence>
<keyword evidence="6" id="KW-0805">Transcription regulation</keyword>
<dbReference type="GO" id="GO:0046983">
    <property type="term" value="F:protein dimerization activity"/>
    <property type="evidence" value="ECO:0007669"/>
    <property type="project" value="InterPro"/>
</dbReference>
<comment type="subunit">
    <text evidence="2">Homodimer.</text>
</comment>
<keyword evidence="9" id="KW-0539">Nucleus</keyword>
<evidence type="ECO:0000256" key="3">
    <source>
        <dbReference type="ARBA" id="ARBA00022723"/>
    </source>
</evidence>
<evidence type="ECO:0000256" key="9">
    <source>
        <dbReference type="ARBA" id="ARBA00023242"/>
    </source>
</evidence>
<dbReference type="PANTHER" id="PTHR46481:SF11">
    <property type="entry name" value="ZINC FINGER BED DOMAIN-CONTAINING PROTEIN RICESLEEPER 2-LIKE"/>
    <property type="match status" value="1"/>
</dbReference>
<dbReference type="Pfam" id="PF14372">
    <property type="entry name" value="hAT-like_RNase-H"/>
    <property type="match status" value="1"/>
</dbReference>
<keyword evidence="12" id="KW-0812">Transmembrane</keyword>
<dbReference type="EMBL" id="JACTNZ010000012">
    <property type="protein sequence ID" value="KAG5522183.1"/>
    <property type="molecule type" value="Genomic_DNA"/>
</dbReference>
<keyword evidence="7" id="KW-0238">DNA-binding</keyword>
<feature type="region of interest" description="Disordered" evidence="11">
    <location>
        <begin position="7"/>
        <end position="45"/>
    </location>
</feature>
<dbReference type="InterPro" id="IPR025525">
    <property type="entry name" value="hAT-like_transposase_RNase-H"/>
</dbReference>
<dbReference type="Proteomes" id="UP000823749">
    <property type="component" value="Chromosome 12"/>
</dbReference>
<evidence type="ECO:0000256" key="6">
    <source>
        <dbReference type="ARBA" id="ARBA00023015"/>
    </source>
</evidence>
<evidence type="ECO:0000259" key="13">
    <source>
        <dbReference type="PROSITE" id="PS50808"/>
    </source>
</evidence>
<evidence type="ECO:0000256" key="7">
    <source>
        <dbReference type="ARBA" id="ARBA00023125"/>
    </source>
</evidence>
<keyword evidence="5" id="KW-0862">Zinc</keyword>
<evidence type="ECO:0000256" key="11">
    <source>
        <dbReference type="SAM" id="MobiDB-lite"/>
    </source>
</evidence>
<dbReference type="InterPro" id="IPR003656">
    <property type="entry name" value="Znf_BED"/>
</dbReference>
<feature type="transmembrane region" description="Helical" evidence="12">
    <location>
        <begin position="694"/>
        <end position="716"/>
    </location>
</feature>
<dbReference type="Pfam" id="PF02892">
    <property type="entry name" value="zf-BED"/>
    <property type="match status" value="1"/>
</dbReference>
<keyword evidence="12" id="KW-1133">Transmembrane helix</keyword>
<reference evidence="14" key="1">
    <citation type="submission" date="2020-08" db="EMBL/GenBank/DDBJ databases">
        <title>Plant Genome Project.</title>
        <authorList>
            <person name="Zhang R.-G."/>
        </authorList>
    </citation>
    <scope>NUCLEOTIDE SEQUENCE</scope>
    <source>
        <strain evidence="14">WSP0</strain>
        <tissue evidence="14">Leaf</tissue>
    </source>
</reference>
<sequence length="737" mass="85500">MTLKIFREEREGGLRLPPPPPPISTTGTLPTTTGNHHNPTPELPHLRRKHEFPTEKKRHSFSYKVTEGDDDNAKLRSPYWAHYNRVKIAGVFKAICKYCGDKINGETKNGTSHLSQHYIRKHQKKDTMRQQVLTNNFMSKDRPPLLTSYSFDHGTARKELAHAIIMHEYPLSIVDHVGFKRYSNALQPLFKVPCRNTMKSEIFKIYEHHRGKTLSMVVSNASRLAITTDMWTSSNQKKGFMAVTTHFIDDSWTLQSRILRFIYVPCPHTKEVLCDQLLNCLMDWNIDRKISSITVDNCSTNDAMIDLLWDKLDNTSLMLGGDLFHMRCCAHILNLIVKDGLDVIKVGIEKIRDSVSYWTASQKREEKFEETVRQLNVGSTKKLGLDCATRWNSTFLMLQTALIYKEVFNRLSKRDAQYQSSPSEREWGFAKDVCHKLKFFFKVTELFSGTKYPTTNQCFPNICEIRLELRDWLHSENQVIREMAKRMVEKFDKYWSVVHGVVGVSAVLDPRYKINVLEFYFKLLFPTTYKEEVEKVRALCYKLLKEYQSPSSTMEGIGDSSSQLSSVEEESLSKYDVYMLRESKRSRTIDTAKLELDHYLSEPALPKSVGFDVLNWWRSHQPKYPILQAMARDLLAIPVSTVASESAFSTSGRLVSPHRSRLHPDTMEALMCAQSWLWAEEMKGQFLCGFNLLLLWWLFFWKTLSCISCIIVVNGLRMWVQEHDIIVVNGLWMRMQE</sequence>
<dbReference type="SUPFAM" id="SSF53098">
    <property type="entry name" value="Ribonuclease H-like"/>
    <property type="match status" value="1"/>
</dbReference>
<gene>
    <name evidence="14" type="ORF">RHGRI_034386</name>
</gene>
<evidence type="ECO:0000256" key="1">
    <source>
        <dbReference type="ARBA" id="ARBA00004123"/>
    </source>
</evidence>
<dbReference type="PROSITE" id="PS50808">
    <property type="entry name" value="ZF_BED"/>
    <property type="match status" value="1"/>
</dbReference>
<dbReference type="SUPFAM" id="SSF57667">
    <property type="entry name" value="beta-beta-alpha zinc fingers"/>
    <property type="match status" value="1"/>
</dbReference>
<organism evidence="14 15">
    <name type="scientific">Rhododendron griersonianum</name>
    <dbReference type="NCBI Taxonomy" id="479676"/>
    <lineage>
        <taxon>Eukaryota</taxon>
        <taxon>Viridiplantae</taxon>
        <taxon>Streptophyta</taxon>
        <taxon>Embryophyta</taxon>
        <taxon>Tracheophyta</taxon>
        <taxon>Spermatophyta</taxon>
        <taxon>Magnoliopsida</taxon>
        <taxon>eudicotyledons</taxon>
        <taxon>Gunneridae</taxon>
        <taxon>Pentapetalae</taxon>
        <taxon>asterids</taxon>
        <taxon>Ericales</taxon>
        <taxon>Ericaceae</taxon>
        <taxon>Ericoideae</taxon>
        <taxon>Rhodoreae</taxon>
        <taxon>Rhododendron</taxon>
    </lineage>
</organism>
<evidence type="ECO:0000313" key="14">
    <source>
        <dbReference type="EMBL" id="KAG5522183.1"/>
    </source>
</evidence>
<protein>
    <recommendedName>
        <fullName evidence="13">BED-type domain-containing protein</fullName>
    </recommendedName>
</protein>
<feature type="compositionally biased region" description="Low complexity" evidence="11">
    <location>
        <begin position="24"/>
        <end position="40"/>
    </location>
</feature>
<keyword evidence="3" id="KW-0479">Metal-binding</keyword>
<dbReference type="PANTHER" id="PTHR46481">
    <property type="entry name" value="ZINC FINGER BED DOMAIN-CONTAINING PROTEIN 4"/>
    <property type="match status" value="1"/>
</dbReference>
<feature type="domain" description="BED-type" evidence="13">
    <location>
        <begin position="74"/>
        <end position="129"/>
    </location>
</feature>
<dbReference type="InterPro" id="IPR012337">
    <property type="entry name" value="RNaseH-like_sf"/>
</dbReference>
<keyword evidence="8" id="KW-0804">Transcription</keyword>